<protein>
    <recommendedName>
        <fullName evidence="9">Membrane fusion protein (MFP) family protein</fullName>
    </recommendedName>
</protein>
<keyword evidence="14" id="KW-1185">Reference proteome</keyword>
<organism evidence="13 14">
    <name type="scientific">Aquipseudomonas campi</name>
    <dbReference type="NCBI Taxonomy" id="2731681"/>
    <lineage>
        <taxon>Bacteria</taxon>
        <taxon>Pseudomonadati</taxon>
        <taxon>Pseudomonadota</taxon>
        <taxon>Gammaproteobacteria</taxon>
        <taxon>Pseudomonadales</taxon>
        <taxon>Pseudomonadaceae</taxon>
        <taxon>Aquipseudomonas</taxon>
    </lineage>
</organism>
<evidence type="ECO:0000313" key="13">
    <source>
        <dbReference type="EMBL" id="QKE63906.1"/>
    </source>
</evidence>
<evidence type="ECO:0000256" key="6">
    <source>
        <dbReference type="ARBA" id="ARBA00022692"/>
    </source>
</evidence>
<keyword evidence="10" id="KW-0175">Coiled coil</keyword>
<sequence>MELTQSIRDYFGSLQKHKQDTEFMPEVDGAILEDSPWLARATVWSVSACLLVALIWAKFAVLEEVTTGEGKAIPSSKIQVIQNLEGGIVTEIFVREGQVVNKGDTLLRLDDTRFLSNRGESEADRMALVARVERLSAEAEGRPLALPEELVKQAPQLVEDEMALYGARQQRLHSEQNTLREQLQQKTQELAEFRAKSQQYRSSLGLLQQELNMSQPLVETGAISQVEILRLRRSAVEVRGSLDATNLAIPRAESAIEEIKSRIEESELAFRSDAFKELNEMRTELKKITSTSVAIDDRVTRTTVVSPVYGIIKLLKVNTIGGVVQPGDAMVEVVPLEDNLLIEAKVRPQDVAFLHPGQKAMVKFTAYDYTIYGGLKAKLELISADTITDEEGNSFYLIQVRTDQSHLGTKEHPLLIIPGMVATVDIITGEKSVLDYLLKPVLKARSEALRER</sequence>
<evidence type="ECO:0000256" key="9">
    <source>
        <dbReference type="RuleBase" id="RU365093"/>
    </source>
</evidence>
<keyword evidence="6" id="KW-0812">Transmembrane</keyword>
<feature type="coiled-coil region" evidence="10">
    <location>
        <begin position="169"/>
        <end position="203"/>
    </location>
</feature>
<dbReference type="Gene3D" id="2.40.50.100">
    <property type="match status" value="1"/>
</dbReference>
<evidence type="ECO:0000256" key="5">
    <source>
        <dbReference type="ARBA" id="ARBA00022519"/>
    </source>
</evidence>
<dbReference type="InterPro" id="IPR058982">
    <property type="entry name" value="Beta-barrel_AprE"/>
</dbReference>
<evidence type="ECO:0000256" key="1">
    <source>
        <dbReference type="ARBA" id="ARBA00004377"/>
    </source>
</evidence>
<dbReference type="PANTHER" id="PTHR30386:SF26">
    <property type="entry name" value="TRANSPORT PROTEIN COMB"/>
    <property type="match status" value="1"/>
</dbReference>
<feature type="domain" description="AprE-like long alpha-helical hairpin" evidence="11">
    <location>
        <begin position="116"/>
        <end position="294"/>
    </location>
</feature>
<name>A0A6M8FVI6_9GAMM</name>
<dbReference type="PRINTS" id="PR01490">
    <property type="entry name" value="RTXTOXIND"/>
</dbReference>
<keyword evidence="5 9" id="KW-0997">Cell inner membrane</keyword>
<dbReference type="InterPro" id="IPR050739">
    <property type="entry name" value="MFP"/>
</dbReference>
<reference evidence="13" key="1">
    <citation type="submission" date="2020-07" db="EMBL/GenBank/DDBJ databases">
        <title>Nitrate ammonifying Pseudomonas campi sp. nov. isolated from German agricultural grassland.</title>
        <authorList>
            <person name="Timsy T."/>
            <person name="Ulrich A."/>
            <person name="Spanner T."/>
            <person name="Foesel B."/>
            <person name="Kolb S."/>
            <person name="Horn M.A."/>
            <person name="Behrendt U."/>
        </authorList>
    </citation>
    <scope>NUCLEOTIDE SEQUENCE</scope>
    <source>
        <strain evidence="13">S1-A32-2</strain>
    </source>
</reference>
<keyword evidence="4 9" id="KW-1003">Cell membrane</keyword>
<dbReference type="Pfam" id="PF25994">
    <property type="entry name" value="HH_AprE"/>
    <property type="match status" value="1"/>
</dbReference>
<dbReference type="GO" id="GO:0009306">
    <property type="term" value="P:protein secretion"/>
    <property type="evidence" value="ECO:0007669"/>
    <property type="project" value="InterPro"/>
</dbReference>
<dbReference type="AlphaFoldDB" id="A0A6M8FVI6"/>
<keyword evidence="7" id="KW-1133">Transmembrane helix</keyword>
<evidence type="ECO:0000313" key="14">
    <source>
        <dbReference type="Proteomes" id="UP000501379"/>
    </source>
</evidence>
<evidence type="ECO:0000256" key="7">
    <source>
        <dbReference type="ARBA" id="ARBA00022989"/>
    </source>
</evidence>
<keyword evidence="3 9" id="KW-0813">Transport</keyword>
<dbReference type="Gene3D" id="2.40.30.170">
    <property type="match status" value="1"/>
</dbReference>
<evidence type="ECO:0000256" key="4">
    <source>
        <dbReference type="ARBA" id="ARBA00022475"/>
    </source>
</evidence>
<dbReference type="InterPro" id="IPR010129">
    <property type="entry name" value="T1SS_HlyD"/>
</dbReference>
<dbReference type="GO" id="GO:0005886">
    <property type="term" value="C:plasma membrane"/>
    <property type="evidence" value="ECO:0007669"/>
    <property type="project" value="UniProtKB-SubCell"/>
</dbReference>
<dbReference type="InterPro" id="IPR006144">
    <property type="entry name" value="Secretion_HlyD_CS"/>
</dbReference>
<evidence type="ECO:0000256" key="8">
    <source>
        <dbReference type="ARBA" id="ARBA00023136"/>
    </source>
</evidence>
<evidence type="ECO:0000256" key="2">
    <source>
        <dbReference type="ARBA" id="ARBA00009477"/>
    </source>
</evidence>
<evidence type="ECO:0000256" key="10">
    <source>
        <dbReference type="SAM" id="Coils"/>
    </source>
</evidence>
<gene>
    <name evidence="13" type="ORF">HNE05_11280</name>
</gene>
<evidence type="ECO:0000259" key="11">
    <source>
        <dbReference type="Pfam" id="PF25994"/>
    </source>
</evidence>
<comment type="subcellular location">
    <subcellularLocation>
        <location evidence="1 9">Cell inner membrane</location>
        <topology evidence="1 9">Single-pass membrane protein</topology>
    </subcellularLocation>
</comment>
<dbReference type="PANTHER" id="PTHR30386">
    <property type="entry name" value="MEMBRANE FUSION SUBUNIT OF EMRAB-TOLC MULTIDRUG EFFLUX PUMP"/>
    <property type="match status" value="1"/>
</dbReference>
<dbReference type="InterPro" id="IPR058781">
    <property type="entry name" value="HH_AprE-like"/>
</dbReference>
<accession>A0A6M8FVI6</accession>
<dbReference type="KEGG" id="pcam:HNE05_11280"/>
<dbReference type="Proteomes" id="UP000501379">
    <property type="component" value="Chromosome"/>
</dbReference>
<evidence type="ECO:0000259" key="12">
    <source>
        <dbReference type="Pfam" id="PF26002"/>
    </source>
</evidence>
<dbReference type="PROSITE" id="PS00543">
    <property type="entry name" value="HLYD_FAMILY"/>
    <property type="match status" value="1"/>
</dbReference>
<comment type="similarity">
    <text evidence="2 9">Belongs to the membrane fusion protein (MFP) (TC 8.A.1) family.</text>
</comment>
<dbReference type="RefSeq" id="WP_173208303.1">
    <property type="nucleotide sequence ID" value="NZ_CP053697.2"/>
</dbReference>
<evidence type="ECO:0000256" key="3">
    <source>
        <dbReference type="ARBA" id="ARBA00022448"/>
    </source>
</evidence>
<dbReference type="Pfam" id="PF26002">
    <property type="entry name" value="Beta-barrel_AprE"/>
    <property type="match status" value="1"/>
</dbReference>
<dbReference type="NCBIfam" id="TIGR01843">
    <property type="entry name" value="type_I_hlyD"/>
    <property type="match status" value="1"/>
</dbReference>
<proteinExistence type="inferred from homology"/>
<dbReference type="EMBL" id="CP053697">
    <property type="protein sequence ID" value="QKE63906.1"/>
    <property type="molecule type" value="Genomic_DNA"/>
</dbReference>
<keyword evidence="8" id="KW-0472">Membrane</keyword>
<feature type="domain" description="AprE-like beta-barrel" evidence="12">
    <location>
        <begin position="340"/>
        <end position="429"/>
    </location>
</feature>